<dbReference type="GeneID" id="14889961"/>
<evidence type="ECO:0000313" key="1">
    <source>
        <dbReference type="EMBL" id="ELP90993.1"/>
    </source>
</evidence>
<dbReference type="KEGG" id="eiv:EIN_280000"/>
<name>A0A0A1U7W8_ENTIV</name>
<organism evidence="1 2">
    <name type="scientific">Entamoeba invadens IP1</name>
    <dbReference type="NCBI Taxonomy" id="370355"/>
    <lineage>
        <taxon>Eukaryota</taxon>
        <taxon>Amoebozoa</taxon>
        <taxon>Evosea</taxon>
        <taxon>Archamoebae</taxon>
        <taxon>Mastigamoebida</taxon>
        <taxon>Entamoebidae</taxon>
        <taxon>Entamoeba</taxon>
    </lineage>
</organism>
<proteinExistence type="predicted"/>
<dbReference type="RefSeq" id="XP_004257764.1">
    <property type="nucleotide sequence ID" value="XM_004257716.1"/>
</dbReference>
<keyword evidence="2" id="KW-1185">Reference proteome</keyword>
<dbReference type="PANTHER" id="PTHR12277:SF81">
    <property type="entry name" value="PROTEIN ABHD13"/>
    <property type="match status" value="1"/>
</dbReference>
<evidence type="ECO:0000313" key="2">
    <source>
        <dbReference type="Proteomes" id="UP000014680"/>
    </source>
</evidence>
<dbReference type="EMBL" id="KB206481">
    <property type="protein sequence ID" value="ELP90993.1"/>
    <property type="molecule type" value="Genomic_DNA"/>
</dbReference>
<accession>A0A0A1U7W8</accession>
<sequence>MGSFHSFPPTPQEKALCSVSFFPPKPSYNTCHFCTIRHRKVPYKVYRPKIPSDVYILFSHGNGLDMGQCVSVTEKFPDMTQSNVVVYDYSGYGLNPCELSPQNIIEDITAMYLMILKEMKVKPHNIFIMGHSMGVGPTLQLGAMICESKLLKNEGVSKDDIGGVIELSGFTTCREWIQEKMKDSIFETDFFLNIENITIITAPIFVGHGQLDNIINQNHGRKLWEHVINKETSTCVFSDMCTHSNIFNVDEMVLQIAKFVKIHKEKSI</sequence>
<dbReference type="SUPFAM" id="SSF53474">
    <property type="entry name" value="alpha/beta-Hydrolases"/>
    <property type="match status" value="1"/>
</dbReference>
<gene>
    <name evidence="1" type="ORF">EIN_280000</name>
</gene>
<dbReference type="VEuPathDB" id="AmoebaDB:EIN_280000"/>
<dbReference type="OrthoDB" id="446723at2759"/>
<dbReference type="OMA" id="HFYFAAN"/>
<dbReference type="AlphaFoldDB" id="A0A0A1U7W8"/>
<dbReference type="Proteomes" id="UP000014680">
    <property type="component" value="Unassembled WGS sequence"/>
</dbReference>
<dbReference type="InterPro" id="IPR029058">
    <property type="entry name" value="AB_hydrolase_fold"/>
</dbReference>
<evidence type="ECO:0008006" key="3">
    <source>
        <dbReference type="Google" id="ProtNLM"/>
    </source>
</evidence>
<dbReference type="Gene3D" id="3.40.50.1820">
    <property type="entry name" value="alpha/beta hydrolase"/>
    <property type="match status" value="1"/>
</dbReference>
<reference evidence="1 2" key="1">
    <citation type="submission" date="2012-10" db="EMBL/GenBank/DDBJ databases">
        <authorList>
            <person name="Zafar N."/>
            <person name="Inman J."/>
            <person name="Hall N."/>
            <person name="Lorenzi H."/>
            <person name="Caler E."/>
        </authorList>
    </citation>
    <scope>NUCLEOTIDE SEQUENCE [LARGE SCALE GENOMIC DNA]</scope>
    <source>
        <strain evidence="1 2">IP1</strain>
    </source>
</reference>
<protein>
    <recommendedName>
        <fullName evidence="3">Serine aminopeptidase S33 domain-containing protein</fullName>
    </recommendedName>
</protein>
<dbReference type="PANTHER" id="PTHR12277">
    <property type="entry name" value="ALPHA/BETA HYDROLASE DOMAIN-CONTAINING PROTEIN"/>
    <property type="match status" value="1"/>
</dbReference>